<dbReference type="Pfam" id="PF22339">
    <property type="entry name" value="YgxA-like_sub_bind"/>
    <property type="match status" value="1"/>
</dbReference>
<proteinExistence type="predicted"/>
<evidence type="ECO:0000313" key="5">
    <source>
        <dbReference type="Proteomes" id="UP001597362"/>
    </source>
</evidence>
<dbReference type="InterPro" id="IPR054515">
    <property type="entry name" value="YgxA-like_substrate-bd"/>
</dbReference>
<comment type="caution">
    <text evidence="4">The sequence shown here is derived from an EMBL/GenBank/DDBJ whole genome shotgun (WGS) entry which is preliminary data.</text>
</comment>
<feature type="domain" description="YgxA-like substrate binding" evidence="3">
    <location>
        <begin position="124"/>
        <end position="217"/>
    </location>
</feature>
<dbReference type="InterPro" id="IPR043519">
    <property type="entry name" value="NT_sf"/>
</dbReference>
<reference evidence="5" key="1">
    <citation type="journal article" date="2019" name="Int. J. Syst. Evol. Microbiol.">
        <title>The Global Catalogue of Microorganisms (GCM) 10K type strain sequencing project: providing services to taxonomists for standard genome sequencing and annotation.</title>
        <authorList>
            <consortium name="The Broad Institute Genomics Platform"/>
            <consortium name="The Broad Institute Genome Sequencing Center for Infectious Disease"/>
            <person name="Wu L."/>
            <person name="Ma J."/>
        </authorList>
    </citation>
    <scope>NUCLEOTIDE SEQUENCE [LARGE SCALE GENOMIC DNA]</scope>
    <source>
        <strain evidence="5">GH52</strain>
    </source>
</reference>
<dbReference type="RefSeq" id="WP_377771213.1">
    <property type="nucleotide sequence ID" value="NZ_JBHUHO010000024.1"/>
</dbReference>
<dbReference type="EMBL" id="JBHUHO010000024">
    <property type="protein sequence ID" value="MFD2115749.1"/>
    <property type="molecule type" value="Genomic_DNA"/>
</dbReference>
<dbReference type="Pfam" id="PF18576">
    <property type="entry name" value="HTH_52"/>
    <property type="match status" value="1"/>
</dbReference>
<sequence>MDAIKMHLFHTYRQKSHVSSIVVVAGPIMSMPLVEGTKALAIIVMQQQVEDILFEYVEIDNERIVVQLISKERLSKYLQNNNQWNNSILEWLLRGEILLDTDQFWANTRKQVLSFPEELRDQKRFQEFVLFLQCYVQAKQFFHEGHVLDAYSKVLLALHHWAHIVLIEEGIRPELAVWKQLKHVHPGVYKLYEELSASPESMEQRVQLVLLACEFTAINKLKGCCTHLFKIMKESDLPWSISQLQQHPSMAVLQLDLAMVFQKLVQRAYVEEVAILSDLNVEWMEIRYKLVVE</sequence>
<dbReference type="Gene3D" id="1.20.120.330">
    <property type="entry name" value="Nucleotidyltransferases domain 2"/>
    <property type="match status" value="1"/>
</dbReference>
<feature type="domain" description="Nucleotidyltransferase-like" evidence="1">
    <location>
        <begin position="1"/>
        <end position="120"/>
    </location>
</feature>
<protein>
    <submittedName>
        <fullName evidence="4">Nucleotidyltransferase-like protein</fullName>
    </submittedName>
</protein>
<keyword evidence="5" id="KW-1185">Reference proteome</keyword>
<gene>
    <name evidence="4" type="ORF">ACFSJH_08410</name>
</gene>
<organism evidence="4 5">
    <name type="scientific">Paenibacillus yanchengensis</name>
    <dbReference type="NCBI Taxonomy" id="2035833"/>
    <lineage>
        <taxon>Bacteria</taxon>
        <taxon>Bacillati</taxon>
        <taxon>Bacillota</taxon>
        <taxon>Bacilli</taxon>
        <taxon>Bacillales</taxon>
        <taxon>Paenibacillaceae</taxon>
        <taxon>Paenibacillus</taxon>
    </lineage>
</organism>
<feature type="domain" description="YgxA-like helix-turn-helix" evidence="2">
    <location>
        <begin position="227"/>
        <end position="274"/>
    </location>
</feature>
<dbReference type="Pfam" id="PF14540">
    <property type="entry name" value="NTF-like"/>
    <property type="match status" value="1"/>
</dbReference>
<evidence type="ECO:0000259" key="2">
    <source>
        <dbReference type="Pfam" id="PF18576"/>
    </source>
</evidence>
<evidence type="ECO:0000259" key="1">
    <source>
        <dbReference type="Pfam" id="PF14540"/>
    </source>
</evidence>
<evidence type="ECO:0000313" key="4">
    <source>
        <dbReference type="EMBL" id="MFD2115749.1"/>
    </source>
</evidence>
<dbReference type="InterPro" id="IPR041143">
    <property type="entry name" value="YgxA_HTH"/>
</dbReference>
<dbReference type="Gene3D" id="3.30.460.10">
    <property type="entry name" value="Beta Polymerase, domain 2"/>
    <property type="match status" value="1"/>
</dbReference>
<evidence type="ECO:0000259" key="3">
    <source>
        <dbReference type="Pfam" id="PF22339"/>
    </source>
</evidence>
<dbReference type="InterPro" id="IPR029348">
    <property type="entry name" value="NTF-like"/>
</dbReference>
<dbReference type="Proteomes" id="UP001597362">
    <property type="component" value="Unassembled WGS sequence"/>
</dbReference>
<name>A0ABW4YJC8_9BACL</name>
<accession>A0ABW4YJC8</accession>